<evidence type="ECO:0000313" key="8">
    <source>
        <dbReference type="Proteomes" id="UP001530315"/>
    </source>
</evidence>
<evidence type="ECO:0000256" key="5">
    <source>
        <dbReference type="ARBA" id="ARBA00023136"/>
    </source>
</evidence>
<keyword evidence="8" id="KW-1185">Reference proteome</keyword>
<organism evidence="7 8">
    <name type="scientific">Stephanodiscus triporus</name>
    <dbReference type="NCBI Taxonomy" id="2934178"/>
    <lineage>
        <taxon>Eukaryota</taxon>
        <taxon>Sar</taxon>
        <taxon>Stramenopiles</taxon>
        <taxon>Ochrophyta</taxon>
        <taxon>Bacillariophyta</taxon>
        <taxon>Coscinodiscophyceae</taxon>
        <taxon>Thalassiosirophycidae</taxon>
        <taxon>Stephanodiscales</taxon>
        <taxon>Stephanodiscaceae</taxon>
        <taxon>Stephanodiscus</taxon>
    </lineage>
</organism>
<keyword evidence="3" id="KW-0812">Transmembrane</keyword>
<reference evidence="7 8" key="1">
    <citation type="submission" date="2024-10" db="EMBL/GenBank/DDBJ databases">
        <title>Updated reference genomes for cyclostephanoid diatoms.</title>
        <authorList>
            <person name="Roberts W.R."/>
            <person name="Alverson A.J."/>
        </authorList>
    </citation>
    <scope>NUCLEOTIDE SEQUENCE [LARGE SCALE GENOMIC DNA]</scope>
    <source>
        <strain evidence="7 8">AJA276-08</strain>
    </source>
</reference>
<evidence type="ECO:0000256" key="1">
    <source>
        <dbReference type="ARBA" id="ARBA00004141"/>
    </source>
</evidence>
<dbReference type="Pfam" id="PF04117">
    <property type="entry name" value="Mpv17_PMP22"/>
    <property type="match status" value="1"/>
</dbReference>
<evidence type="ECO:0000256" key="4">
    <source>
        <dbReference type="ARBA" id="ARBA00022989"/>
    </source>
</evidence>
<sequence>MHVGYDLFERVMPVVGGGGGGMYRSSLAALSHVVADSVFLDGIFVCTGIVATGLLEGRSLRGHVLPNLRSVYLPTLRASVMTSSALMPLQFLSFRFLPVQLRVLSVNAVDLVWTAVVSFVSHGGGKGASDD</sequence>
<accession>A0ABD3PR80</accession>
<dbReference type="GO" id="GO:0016020">
    <property type="term" value="C:membrane"/>
    <property type="evidence" value="ECO:0007669"/>
    <property type="project" value="UniProtKB-SubCell"/>
</dbReference>
<evidence type="ECO:0000313" key="7">
    <source>
        <dbReference type="EMBL" id="KAL3790565.1"/>
    </source>
</evidence>
<proteinExistence type="inferred from homology"/>
<dbReference type="EMBL" id="JALLAZ020000631">
    <property type="protein sequence ID" value="KAL3790565.1"/>
    <property type="molecule type" value="Genomic_DNA"/>
</dbReference>
<evidence type="ECO:0000256" key="6">
    <source>
        <dbReference type="RuleBase" id="RU363053"/>
    </source>
</evidence>
<dbReference type="AlphaFoldDB" id="A0ABD3PR80"/>
<comment type="subcellular location">
    <subcellularLocation>
        <location evidence="1">Membrane</location>
        <topology evidence="1">Multi-pass membrane protein</topology>
    </subcellularLocation>
</comment>
<name>A0ABD3PR80_9STRA</name>
<keyword evidence="5" id="KW-0472">Membrane</keyword>
<keyword evidence="4" id="KW-1133">Transmembrane helix</keyword>
<evidence type="ECO:0000256" key="2">
    <source>
        <dbReference type="ARBA" id="ARBA00006824"/>
    </source>
</evidence>
<dbReference type="InterPro" id="IPR007248">
    <property type="entry name" value="Mpv17_PMP22"/>
</dbReference>
<comment type="similarity">
    <text evidence="2 6">Belongs to the peroxisomal membrane protein PXMP2/4 family.</text>
</comment>
<dbReference type="PANTHER" id="PTHR11266">
    <property type="entry name" value="PEROXISOMAL MEMBRANE PROTEIN 2, PXMP2 MPV17"/>
    <property type="match status" value="1"/>
</dbReference>
<gene>
    <name evidence="7" type="ORF">ACHAW5_006543</name>
</gene>
<comment type="caution">
    <text evidence="7">The sequence shown here is derived from an EMBL/GenBank/DDBJ whole genome shotgun (WGS) entry which is preliminary data.</text>
</comment>
<evidence type="ECO:0000256" key="3">
    <source>
        <dbReference type="ARBA" id="ARBA00022692"/>
    </source>
</evidence>
<dbReference type="PANTHER" id="PTHR11266:SF80">
    <property type="entry name" value="PEROXISOMAL MEMBRANE PROTEIN 2"/>
    <property type="match status" value="1"/>
</dbReference>
<protein>
    <submittedName>
        <fullName evidence="7">Uncharacterized protein</fullName>
    </submittedName>
</protein>
<dbReference type="Proteomes" id="UP001530315">
    <property type="component" value="Unassembled WGS sequence"/>
</dbReference>